<dbReference type="PIRSF" id="PIRSF007951">
    <property type="entry name" value="Hemolysin, aegerolysin type"/>
    <property type="match status" value="1"/>
</dbReference>
<protein>
    <recommendedName>
        <fullName evidence="4">Asp-hemolysin</fullName>
    </recommendedName>
</protein>
<reference evidence="2 3" key="1">
    <citation type="submission" date="2017-06" db="EMBL/GenBank/DDBJ databases">
        <title>Ant-infecting Ophiocordyceps genomes reveal a high diversity of potential behavioral manipulation genes and a possible major role for enterotoxins.</title>
        <authorList>
            <person name="De Bekker C."/>
            <person name="Evans H.C."/>
            <person name="Brachmann A."/>
            <person name="Hughes D.P."/>
        </authorList>
    </citation>
    <scope>NUCLEOTIDE SEQUENCE [LARGE SCALE GENOMIC DNA]</scope>
    <source>
        <strain evidence="2 3">Map64</strain>
    </source>
</reference>
<keyword evidence="3" id="KW-1185">Reference proteome</keyword>
<evidence type="ECO:0000313" key="3">
    <source>
        <dbReference type="Proteomes" id="UP000226192"/>
    </source>
</evidence>
<dbReference type="Proteomes" id="UP000226192">
    <property type="component" value="Unassembled WGS sequence"/>
</dbReference>
<name>A0A2C5X903_9HYPO</name>
<dbReference type="Pfam" id="PF06355">
    <property type="entry name" value="Aegerolysin"/>
    <property type="match status" value="1"/>
</dbReference>
<evidence type="ECO:0008006" key="4">
    <source>
        <dbReference type="Google" id="ProtNLM"/>
    </source>
</evidence>
<dbReference type="AlphaFoldDB" id="A0A2C5X903"/>
<dbReference type="Gene3D" id="2.60.270.50">
    <property type="match status" value="1"/>
</dbReference>
<dbReference type="STRING" id="1399860.A0A2C5X903"/>
<proteinExistence type="inferred from homology"/>
<dbReference type="InterPro" id="IPR009413">
    <property type="entry name" value="Aegerolysin-typ"/>
</dbReference>
<gene>
    <name evidence="2" type="ORF">CDD81_7363</name>
</gene>
<accession>A0A2C5X903</accession>
<comment type="caution">
    <text evidence="2">The sequence shown here is derived from an EMBL/GenBank/DDBJ whole genome shotgun (WGS) entry which is preliminary data.</text>
</comment>
<comment type="similarity">
    <text evidence="1">Belongs to the aegerolysin family.</text>
</comment>
<evidence type="ECO:0000256" key="1">
    <source>
        <dbReference type="ARBA" id="ARBA00010795"/>
    </source>
</evidence>
<dbReference type="GO" id="GO:0019836">
    <property type="term" value="P:symbiont-mediated hemolysis of host erythrocyte"/>
    <property type="evidence" value="ECO:0007669"/>
    <property type="project" value="InterPro"/>
</dbReference>
<organism evidence="2 3">
    <name type="scientific">Ophiocordyceps australis</name>
    <dbReference type="NCBI Taxonomy" id="1399860"/>
    <lineage>
        <taxon>Eukaryota</taxon>
        <taxon>Fungi</taxon>
        <taxon>Dikarya</taxon>
        <taxon>Ascomycota</taxon>
        <taxon>Pezizomycotina</taxon>
        <taxon>Sordariomycetes</taxon>
        <taxon>Hypocreomycetidae</taxon>
        <taxon>Hypocreales</taxon>
        <taxon>Ophiocordycipitaceae</taxon>
        <taxon>Ophiocordyceps</taxon>
    </lineage>
</organism>
<dbReference type="EMBL" id="NJET01000079">
    <property type="protein sequence ID" value="PHH62169.1"/>
    <property type="molecule type" value="Genomic_DNA"/>
</dbReference>
<dbReference type="OrthoDB" id="2727348at2759"/>
<sequence>MAEPPEPKSYGDNQWIQMEITNRMRKSDIHVKNAYINYGKFYKDVKDKEISADEVNRTSIAPGAMAKVNACGRYMSPSGTDGSIDLYEGDTKICKLSWNCPYGSSSNSFGLSDYDVGTSDYSVNVSDWGVGPGPIGRVSITVARLA</sequence>
<evidence type="ECO:0000313" key="2">
    <source>
        <dbReference type="EMBL" id="PHH62169.1"/>
    </source>
</evidence>